<feature type="compositionally biased region" description="Polar residues" evidence="6">
    <location>
        <begin position="35"/>
        <end position="49"/>
    </location>
</feature>
<evidence type="ECO:0000313" key="8">
    <source>
        <dbReference type="Proteomes" id="UP000076858"/>
    </source>
</evidence>
<evidence type="ECO:0000256" key="1">
    <source>
        <dbReference type="ARBA" id="ARBA00004123"/>
    </source>
</evidence>
<keyword evidence="2" id="KW-0805">Transcription regulation</keyword>
<dbReference type="InterPro" id="IPR026780">
    <property type="entry name" value="PNRC1/2"/>
</dbReference>
<evidence type="ECO:0000256" key="6">
    <source>
        <dbReference type="SAM" id="MobiDB-lite"/>
    </source>
</evidence>
<evidence type="ECO:0000256" key="2">
    <source>
        <dbReference type="ARBA" id="ARBA00023015"/>
    </source>
</evidence>
<keyword evidence="5" id="KW-0539">Nucleus</keyword>
<dbReference type="EMBL" id="LRGB01007120">
    <property type="protein sequence ID" value="KZS01323.1"/>
    <property type="molecule type" value="Genomic_DNA"/>
</dbReference>
<gene>
    <name evidence="7" type="ORF">APZ42_002060</name>
</gene>
<comment type="subcellular location">
    <subcellularLocation>
        <location evidence="1">Nucleus</location>
    </subcellularLocation>
</comment>
<dbReference type="Proteomes" id="UP000076858">
    <property type="component" value="Unassembled WGS sequence"/>
</dbReference>
<dbReference type="OrthoDB" id="6358215at2759"/>
<organism evidence="7 8">
    <name type="scientific">Daphnia magna</name>
    <dbReference type="NCBI Taxonomy" id="35525"/>
    <lineage>
        <taxon>Eukaryota</taxon>
        <taxon>Metazoa</taxon>
        <taxon>Ecdysozoa</taxon>
        <taxon>Arthropoda</taxon>
        <taxon>Crustacea</taxon>
        <taxon>Branchiopoda</taxon>
        <taxon>Diplostraca</taxon>
        <taxon>Cladocera</taxon>
        <taxon>Anomopoda</taxon>
        <taxon>Daphniidae</taxon>
        <taxon>Daphnia</taxon>
    </lineage>
</organism>
<evidence type="ECO:0000313" key="7">
    <source>
        <dbReference type="EMBL" id="KZS01323.1"/>
    </source>
</evidence>
<dbReference type="AlphaFoldDB" id="A0A0P5ZES7"/>
<proteinExistence type="predicted"/>
<comment type="caution">
    <text evidence="7">The sequence shown here is derived from an EMBL/GenBank/DDBJ whole genome shotgun (WGS) entry which is preliminary data.</text>
</comment>
<keyword evidence="4" id="KW-0804">Transcription</keyword>
<sequence>MRIMVTAKSSLNGGVRRGGRACSSSTGNPIEDMAISSQSNTATTPNRASRTPPAQPIAIPDSGARRRYGSPRSVQSGSPRSHSYASSKSSPNRASPSTNGLFYAGAKFSEAPAAASLPKPPSHWTTTNSTYHKEQFQEISNQLKMLLNIKA</sequence>
<protein>
    <submittedName>
        <fullName evidence="7">Proline-rich nuclear receptor coactivator 2</fullName>
    </submittedName>
</protein>
<evidence type="ECO:0000256" key="4">
    <source>
        <dbReference type="ARBA" id="ARBA00023163"/>
    </source>
</evidence>
<accession>A0A0P5ZES7</accession>
<reference evidence="7 8" key="1">
    <citation type="submission" date="2016-03" db="EMBL/GenBank/DDBJ databases">
        <title>EvidentialGene: Evidence-directed Construction of Genes on Genomes.</title>
        <authorList>
            <person name="Gilbert D.G."/>
            <person name="Choi J.-H."/>
            <person name="Mockaitis K."/>
            <person name="Colbourne J."/>
            <person name="Pfrender M."/>
        </authorList>
    </citation>
    <scope>NUCLEOTIDE SEQUENCE [LARGE SCALE GENOMIC DNA]</scope>
    <source>
        <strain evidence="7 8">Xinb3</strain>
        <tissue evidence="7">Complete organism</tissue>
    </source>
</reference>
<dbReference type="GO" id="GO:0016071">
    <property type="term" value="P:mRNA metabolic process"/>
    <property type="evidence" value="ECO:0007669"/>
    <property type="project" value="UniProtKB-ARBA"/>
</dbReference>
<dbReference type="InterPro" id="IPR028322">
    <property type="entry name" value="PNRC-like_rgn"/>
</dbReference>
<keyword evidence="3" id="KW-0010">Activator</keyword>
<feature type="region of interest" description="Disordered" evidence="6">
    <location>
        <begin position="1"/>
        <end position="101"/>
    </location>
</feature>
<dbReference type="PANTHER" id="PTHR15405">
    <property type="entry name" value="PROLINE-RICH NUCLEAR RECEPTOR COACTIVATOR"/>
    <property type="match status" value="1"/>
</dbReference>
<dbReference type="Pfam" id="PF15365">
    <property type="entry name" value="PNRC"/>
    <property type="match status" value="1"/>
</dbReference>
<feature type="compositionally biased region" description="Low complexity" evidence="6">
    <location>
        <begin position="83"/>
        <end position="97"/>
    </location>
</feature>
<keyword evidence="8" id="KW-1185">Reference proteome</keyword>
<evidence type="ECO:0000256" key="3">
    <source>
        <dbReference type="ARBA" id="ARBA00023159"/>
    </source>
</evidence>
<feature type="compositionally biased region" description="Polar residues" evidence="6">
    <location>
        <begin position="72"/>
        <end position="81"/>
    </location>
</feature>
<dbReference type="GO" id="GO:0005634">
    <property type="term" value="C:nucleus"/>
    <property type="evidence" value="ECO:0007669"/>
    <property type="project" value="UniProtKB-SubCell"/>
</dbReference>
<name>A0A0P5ZES7_9CRUS</name>
<keyword evidence="7" id="KW-0675">Receptor</keyword>
<evidence type="ECO:0000256" key="5">
    <source>
        <dbReference type="ARBA" id="ARBA00023242"/>
    </source>
</evidence>